<reference evidence="2" key="1">
    <citation type="submission" date="2020-01" db="EMBL/GenBank/DDBJ databases">
        <title>Bacteria Cultured from War Wounds Associated with the Conflict in Eastern Ukraine.</title>
        <authorList>
            <person name="Snesrud E."/>
            <person name="Galac M.R."/>
            <person name="Mc Gann P."/>
            <person name="Valentine K."/>
            <person name="Viacheslav K."/>
        </authorList>
    </citation>
    <scope>NUCLEOTIDE SEQUENCE</scope>
    <source>
        <strain evidence="2">VNMU148</strain>
    </source>
</reference>
<protein>
    <submittedName>
        <fullName evidence="2">Uncharacterized protein</fullName>
    </submittedName>
</protein>
<evidence type="ECO:0000256" key="1">
    <source>
        <dbReference type="SAM" id="Phobius"/>
    </source>
</evidence>
<evidence type="ECO:0000313" key="3">
    <source>
        <dbReference type="Proteomes" id="UP000644192"/>
    </source>
</evidence>
<dbReference type="AlphaFoldDB" id="A0A6B1YFF6"/>
<keyword evidence="1" id="KW-0812">Transmembrane</keyword>
<name>A0A6B1YFF6_PSEAI</name>
<organism evidence="2 3">
    <name type="scientific">Pseudomonas aeruginosa</name>
    <dbReference type="NCBI Taxonomy" id="287"/>
    <lineage>
        <taxon>Bacteria</taxon>
        <taxon>Pseudomonadati</taxon>
        <taxon>Pseudomonadota</taxon>
        <taxon>Gammaproteobacteria</taxon>
        <taxon>Pseudomonadales</taxon>
        <taxon>Pseudomonadaceae</taxon>
        <taxon>Pseudomonas</taxon>
    </lineage>
</organism>
<keyword evidence="1" id="KW-1133">Transmembrane helix</keyword>
<feature type="transmembrane region" description="Helical" evidence="1">
    <location>
        <begin position="15"/>
        <end position="40"/>
    </location>
</feature>
<accession>A0A6B1YFF6</accession>
<dbReference type="RefSeq" id="WP_152372444.1">
    <property type="nucleotide sequence ID" value="NZ_JBIDIV010000019.1"/>
</dbReference>
<dbReference type="EMBL" id="WXZT01000029">
    <property type="protein sequence ID" value="MZZ16615.1"/>
    <property type="molecule type" value="Genomic_DNA"/>
</dbReference>
<comment type="caution">
    <text evidence="2">The sequence shown here is derived from an EMBL/GenBank/DDBJ whole genome shotgun (WGS) entry which is preliminary data.</text>
</comment>
<proteinExistence type="predicted"/>
<dbReference type="Proteomes" id="UP000644192">
    <property type="component" value="Unassembled WGS sequence"/>
</dbReference>
<evidence type="ECO:0000313" key="2">
    <source>
        <dbReference type="EMBL" id="MZZ16615.1"/>
    </source>
</evidence>
<gene>
    <name evidence="2" type="ORF">GUL26_30570</name>
</gene>
<sequence length="61" mass="6352">MSTLAFKSVRVPLPALLSVVFAAGIAAGVWIGVASVLYGYNKVQDEARIERLPDATCAASS</sequence>
<keyword evidence="1" id="KW-0472">Membrane</keyword>